<dbReference type="Gene3D" id="1.10.220.30">
    <property type="match status" value="3"/>
</dbReference>
<dbReference type="InterPro" id="IPR032779">
    <property type="entry name" value="FliG_M"/>
</dbReference>
<dbReference type="InterPro" id="IPR000090">
    <property type="entry name" value="Flg_Motor_Flig"/>
</dbReference>
<dbReference type="Proteomes" id="UP000076234">
    <property type="component" value="Chromosome"/>
</dbReference>
<dbReference type="GO" id="GO:0005886">
    <property type="term" value="C:plasma membrane"/>
    <property type="evidence" value="ECO:0007669"/>
    <property type="project" value="UniProtKB-SubCell"/>
</dbReference>
<organism evidence="14 15">
    <name type="scientific">Sphingopyxis terrae subsp. terrae NBRC 15098</name>
    <dbReference type="NCBI Taxonomy" id="1219058"/>
    <lineage>
        <taxon>Bacteria</taxon>
        <taxon>Pseudomonadati</taxon>
        <taxon>Pseudomonadota</taxon>
        <taxon>Alphaproteobacteria</taxon>
        <taxon>Sphingomonadales</taxon>
        <taxon>Sphingomonadaceae</taxon>
        <taxon>Sphingopyxis</taxon>
    </lineage>
</organism>
<dbReference type="PANTHER" id="PTHR30534">
    <property type="entry name" value="FLAGELLAR MOTOR SWITCH PROTEIN FLIG"/>
    <property type="match status" value="1"/>
</dbReference>
<evidence type="ECO:0000259" key="12">
    <source>
        <dbReference type="Pfam" id="PF14841"/>
    </source>
</evidence>
<reference evidence="14 15" key="2">
    <citation type="journal article" date="2016" name="Genome Announc.">
        <title>Complete Genome Sequence of Sphingopyxis terrae Strain 203-1 (NBRC 111660), a Polyethylene Glycol Degrader.</title>
        <authorList>
            <person name="Ohtsubo Y."/>
            <person name="Nonoyama S."/>
            <person name="Nagata Y."/>
            <person name="Numata M."/>
            <person name="Tsuchikane K."/>
            <person name="Hosoyama A."/>
            <person name="Yamazoe A."/>
            <person name="Tsuda M."/>
            <person name="Fujita N."/>
            <person name="Kawai F."/>
        </authorList>
    </citation>
    <scope>NUCLEOTIDE SEQUENCE [LARGE SCALE GENOMIC DNA]</scope>
    <source>
        <strain evidence="14 15">203-1</strain>
    </source>
</reference>
<dbReference type="GO" id="GO:0071973">
    <property type="term" value="P:bacterial-type flagellum-dependent cell motility"/>
    <property type="evidence" value="ECO:0007669"/>
    <property type="project" value="InterPro"/>
</dbReference>
<dbReference type="RefSeq" id="WP_062901637.1">
    <property type="nucleotide sequence ID" value="NZ_CP013342.1"/>
</dbReference>
<dbReference type="PRINTS" id="PR00954">
    <property type="entry name" value="FLGMOTORFLIG"/>
</dbReference>
<sequence>MADDTDVAGEIAPAVGLRPAIEGSAAAAILLMLLEEGDAATILKHLDPDEVRLLAKGMFDAANASETQIEQALDQFVVRSRDVSALAIGAETRIRTVINQAVGNVRADNILAAVAPQSSAASLEMLRWMDVEAISALLASEHPQVGALILSVLIPDVAARAIETLDEVLQADLVLRAAQLTTVPAAAIEDLESVLASANVGGQRVAKQPIGGPSDVAKIMKKMPKSLSERTIRALKKQDKLLAQAIEEEMFIFENLRELDKKSIGTVLRSVDAAILAVALKGTDADMVDLCLSTMSQRASETIRDEMAEMTMVKRTDVDEAQKSIMQIVRQMAASGEIMLAGGGDDYV</sequence>
<dbReference type="SUPFAM" id="SSF48029">
    <property type="entry name" value="FliG"/>
    <property type="match status" value="2"/>
</dbReference>
<dbReference type="GO" id="GO:0009425">
    <property type="term" value="C:bacterial-type flagellum basal body"/>
    <property type="evidence" value="ECO:0007669"/>
    <property type="project" value="UniProtKB-SubCell"/>
</dbReference>
<dbReference type="GO" id="GO:0006935">
    <property type="term" value="P:chemotaxis"/>
    <property type="evidence" value="ECO:0007669"/>
    <property type="project" value="UniProtKB-KW"/>
</dbReference>
<comment type="similarity">
    <text evidence="3">Belongs to the FliG family.</text>
</comment>
<evidence type="ECO:0000259" key="11">
    <source>
        <dbReference type="Pfam" id="PF01706"/>
    </source>
</evidence>
<feature type="domain" description="Flagellar motor switch protein FliG N-terminal" evidence="13">
    <location>
        <begin position="22"/>
        <end position="118"/>
    </location>
</feature>
<evidence type="ECO:0000256" key="2">
    <source>
        <dbReference type="ARBA" id="ARBA00004413"/>
    </source>
</evidence>
<evidence type="ECO:0000313" key="15">
    <source>
        <dbReference type="Proteomes" id="UP000076234"/>
    </source>
</evidence>
<dbReference type="EMBL" id="CP013342">
    <property type="protein sequence ID" value="AMU94881.1"/>
    <property type="molecule type" value="Genomic_DNA"/>
</dbReference>
<evidence type="ECO:0000256" key="6">
    <source>
        <dbReference type="ARBA" id="ARBA00022500"/>
    </source>
</evidence>
<comment type="function">
    <text evidence="10">FliG is one of three proteins (FliG, FliN, FliM) that forms the rotor-mounted switch complex (C ring), located at the base of the basal body. This complex interacts with the CheY and CheZ chemotaxis proteins, in addition to contacting components of the motor that determine the direction of flagellar rotation.</text>
</comment>
<dbReference type="PANTHER" id="PTHR30534:SF0">
    <property type="entry name" value="FLAGELLAR MOTOR SWITCH PROTEIN FLIG"/>
    <property type="match status" value="1"/>
</dbReference>
<reference evidence="15" key="1">
    <citation type="submission" date="2015-11" db="EMBL/GenBank/DDBJ databases">
        <title>Complete genome sequence of a polyethylene glycol-degrading strain Sphingopyxis terrae strain 203-1 (NBRC 15098).</title>
        <authorList>
            <person name="Yoshiyuki O."/>
            <person name="Shouta N."/>
            <person name="Nagata Y."/>
            <person name="Numata M."/>
            <person name="Tsuchikane K."/>
            <person name="Hosoyama A."/>
            <person name="Yamazoe A."/>
            <person name="Tsuda M."/>
            <person name="Fujita N."/>
            <person name="Kawai F."/>
        </authorList>
    </citation>
    <scope>NUCLEOTIDE SEQUENCE [LARGE SCALE GENOMIC DNA]</scope>
    <source>
        <strain evidence="15">203-1</strain>
    </source>
</reference>
<comment type="subcellular location">
    <subcellularLocation>
        <location evidence="1">Bacterial flagellum basal body</location>
    </subcellularLocation>
    <subcellularLocation>
        <location evidence="2">Cell membrane</location>
        <topology evidence="2">Peripheral membrane protein</topology>
        <orientation evidence="2">Cytoplasmic side</orientation>
    </subcellularLocation>
</comment>
<name>A0A142VYQ9_9SPHN</name>
<evidence type="ECO:0000313" key="14">
    <source>
        <dbReference type="EMBL" id="AMU94881.1"/>
    </source>
</evidence>
<keyword evidence="8" id="KW-0472">Membrane</keyword>
<evidence type="ECO:0000256" key="3">
    <source>
        <dbReference type="ARBA" id="ARBA00010299"/>
    </source>
</evidence>
<dbReference type="Pfam" id="PF01706">
    <property type="entry name" value="FliG_C"/>
    <property type="match status" value="1"/>
</dbReference>
<evidence type="ECO:0000256" key="4">
    <source>
        <dbReference type="ARBA" id="ARBA00021870"/>
    </source>
</evidence>
<dbReference type="STRING" id="1219058.AOA14_09725"/>
<dbReference type="Pfam" id="PF14841">
    <property type="entry name" value="FliG_M"/>
    <property type="match status" value="1"/>
</dbReference>
<evidence type="ECO:0000256" key="5">
    <source>
        <dbReference type="ARBA" id="ARBA00022475"/>
    </source>
</evidence>
<keyword evidence="9" id="KW-0975">Bacterial flagellum</keyword>
<keyword evidence="6" id="KW-0145">Chemotaxis</keyword>
<dbReference type="InterPro" id="IPR028263">
    <property type="entry name" value="FliG_N"/>
</dbReference>
<dbReference type="Pfam" id="PF14842">
    <property type="entry name" value="FliG_N"/>
    <property type="match status" value="1"/>
</dbReference>
<evidence type="ECO:0000256" key="8">
    <source>
        <dbReference type="ARBA" id="ARBA00023136"/>
    </source>
</evidence>
<gene>
    <name evidence="14" type="ORF">AOA14_09725</name>
</gene>
<evidence type="ECO:0000256" key="1">
    <source>
        <dbReference type="ARBA" id="ARBA00004117"/>
    </source>
</evidence>
<protein>
    <recommendedName>
        <fullName evidence="4">Flagellar motor switch protein FliG</fullName>
    </recommendedName>
</protein>
<evidence type="ECO:0000256" key="10">
    <source>
        <dbReference type="ARBA" id="ARBA00025598"/>
    </source>
</evidence>
<proteinExistence type="inferred from homology"/>
<keyword evidence="5" id="KW-1003">Cell membrane</keyword>
<keyword evidence="7" id="KW-0283">Flagellar rotation</keyword>
<dbReference type="GO" id="GO:0003774">
    <property type="term" value="F:cytoskeletal motor activity"/>
    <property type="evidence" value="ECO:0007669"/>
    <property type="project" value="InterPro"/>
</dbReference>
<evidence type="ECO:0000256" key="9">
    <source>
        <dbReference type="ARBA" id="ARBA00023143"/>
    </source>
</evidence>
<dbReference type="KEGG" id="ster:AOA14_09725"/>
<accession>A0A142VYQ9</accession>
<evidence type="ECO:0000259" key="13">
    <source>
        <dbReference type="Pfam" id="PF14842"/>
    </source>
</evidence>
<evidence type="ECO:0000256" key="7">
    <source>
        <dbReference type="ARBA" id="ARBA00022779"/>
    </source>
</evidence>
<feature type="domain" description="Flagellar motor switch protein FliG middle" evidence="12">
    <location>
        <begin position="133"/>
        <end position="197"/>
    </location>
</feature>
<dbReference type="AlphaFoldDB" id="A0A142VYQ9"/>
<feature type="domain" description="Flagellar motor switch protein FliG C-terminal" evidence="11">
    <location>
        <begin position="234"/>
        <end position="340"/>
    </location>
</feature>
<dbReference type="InterPro" id="IPR023087">
    <property type="entry name" value="Flg_Motor_Flig_C"/>
</dbReference>
<dbReference type="InterPro" id="IPR011002">
    <property type="entry name" value="FliG_a-hlx"/>
</dbReference>